<sequence>MGPFFCRILLLMHSALPLHRLLLSKNLPVLFSPLTTLKAACISNTSCSYSFKYAISTRTVSGSTRYSTILSINGGKLPDIATNGAGCGGITDRYTRTSGSLHIYNSREIVYTSRAGSYVVSTSELGTSVGHYTDPTACALA</sequence>
<reference evidence="2 3" key="1">
    <citation type="journal article" date="2020" name="Genome Biol. Evol.">
        <title>Comparative genomics of Sclerotiniaceae.</title>
        <authorList>
            <person name="Valero Jimenez C.A."/>
            <person name="Steentjes M."/>
            <person name="Scholten O.E."/>
            <person name="Van Kan J.A.L."/>
        </authorList>
    </citation>
    <scope>NUCLEOTIDE SEQUENCE [LARGE SCALE GENOMIC DNA]</scope>
    <source>
        <strain evidence="2 3">B1</strain>
    </source>
</reference>
<feature type="chain" id="PRO_5045358086" description="Rhamnogalacturonase B N-terminal domain-containing protein" evidence="1">
    <location>
        <begin position="18"/>
        <end position="141"/>
    </location>
</feature>
<gene>
    <name evidence="2" type="ORF">EAE98_003152</name>
</gene>
<dbReference type="RefSeq" id="XP_038813301.1">
    <property type="nucleotide sequence ID" value="XM_038950772.1"/>
</dbReference>
<dbReference type="EMBL" id="RCSX01000005">
    <property type="protein sequence ID" value="KAF7935107.1"/>
    <property type="molecule type" value="Genomic_DNA"/>
</dbReference>
<feature type="signal peptide" evidence="1">
    <location>
        <begin position="1"/>
        <end position="17"/>
    </location>
</feature>
<keyword evidence="3" id="KW-1185">Reference proteome</keyword>
<protein>
    <recommendedName>
        <fullName evidence="4">Rhamnogalacturonase B N-terminal domain-containing protein</fullName>
    </recommendedName>
</protein>
<comment type="caution">
    <text evidence="2">The sequence shown here is derived from an EMBL/GenBank/DDBJ whole genome shotgun (WGS) entry which is preliminary data.</text>
</comment>
<organism evidence="2 3">
    <name type="scientific">Botrytis deweyae</name>
    <dbReference type="NCBI Taxonomy" id="2478750"/>
    <lineage>
        <taxon>Eukaryota</taxon>
        <taxon>Fungi</taxon>
        <taxon>Dikarya</taxon>
        <taxon>Ascomycota</taxon>
        <taxon>Pezizomycotina</taxon>
        <taxon>Leotiomycetes</taxon>
        <taxon>Helotiales</taxon>
        <taxon>Sclerotiniaceae</taxon>
        <taxon>Botrytis</taxon>
    </lineage>
</organism>
<keyword evidence="1" id="KW-0732">Signal</keyword>
<dbReference type="Proteomes" id="UP000783213">
    <property type="component" value="Unassembled WGS sequence"/>
</dbReference>
<evidence type="ECO:0000313" key="3">
    <source>
        <dbReference type="Proteomes" id="UP000783213"/>
    </source>
</evidence>
<evidence type="ECO:0008006" key="4">
    <source>
        <dbReference type="Google" id="ProtNLM"/>
    </source>
</evidence>
<proteinExistence type="predicted"/>
<dbReference type="GeneID" id="62229926"/>
<name>A0ABQ7IWL5_9HELO</name>
<evidence type="ECO:0000256" key="1">
    <source>
        <dbReference type="SAM" id="SignalP"/>
    </source>
</evidence>
<accession>A0ABQ7IWL5</accession>
<evidence type="ECO:0000313" key="2">
    <source>
        <dbReference type="EMBL" id="KAF7935107.1"/>
    </source>
</evidence>